<reference evidence="6" key="1">
    <citation type="journal article" date="2014" name="Front. Microbiol.">
        <title>High frequency of phylogenetically diverse reductive dehalogenase-homologous genes in deep subseafloor sedimentary metagenomes.</title>
        <authorList>
            <person name="Kawai M."/>
            <person name="Futagami T."/>
            <person name="Toyoda A."/>
            <person name="Takaki Y."/>
            <person name="Nishi S."/>
            <person name="Hori S."/>
            <person name="Arai W."/>
            <person name="Tsubouchi T."/>
            <person name="Morono Y."/>
            <person name="Uchiyama I."/>
            <person name="Ito T."/>
            <person name="Fujiyama A."/>
            <person name="Inagaki F."/>
            <person name="Takami H."/>
        </authorList>
    </citation>
    <scope>NUCLEOTIDE SEQUENCE</scope>
    <source>
        <strain evidence="6">Expedition CK06-06</strain>
    </source>
</reference>
<dbReference type="GO" id="GO:0006629">
    <property type="term" value="P:lipid metabolic process"/>
    <property type="evidence" value="ECO:0007669"/>
    <property type="project" value="UniProtKB-KW"/>
</dbReference>
<evidence type="ECO:0000256" key="2">
    <source>
        <dbReference type="ARBA" id="ARBA00022679"/>
    </source>
</evidence>
<dbReference type="InterPro" id="IPR013216">
    <property type="entry name" value="Methyltransf_11"/>
</dbReference>
<evidence type="ECO:0000256" key="4">
    <source>
        <dbReference type="ARBA" id="ARBA00023098"/>
    </source>
</evidence>
<keyword evidence="1" id="KW-0489">Methyltransferase</keyword>
<comment type="caution">
    <text evidence="6">The sequence shown here is derived from an EMBL/GenBank/DDBJ whole genome shotgun (WGS) entry which is preliminary data.</text>
</comment>
<dbReference type="EMBL" id="BARV01037586">
    <property type="protein sequence ID" value="GAI52286.1"/>
    <property type="molecule type" value="Genomic_DNA"/>
</dbReference>
<dbReference type="InterPro" id="IPR050723">
    <property type="entry name" value="CFA/CMAS"/>
</dbReference>
<evidence type="ECO:0000313" key="6">
    <source>
        <dbReference type="EMBL" id="GAI52286.1"/>
    </source>
</evidence>
<evidence type="ECO:0000256" key="3">
    <source>
        <dbReference type="ARBA" id="ARBA00022691"/>
    </source>
</evidence>
<protein>
    <recommendedName>
        <fullName evidence="5">Methyltransferase type 11 domain-containing protein</fullName>
    </recommendedName>
</protein>
<accession>X1QBV2</accession>
<keyword evidence="3" id="KW-0949">S-adenosyl-L-methionine</keyword>
<dbReference type="InterPro" id="IPR029063">
    <property type="entry name" value="SAM-dependent_MTases_sf"/>
</dbReference>
<dbReference type="AlphaFoldDB" id="X1QBV2"/>
<dbReference type="GO" id="GO:0008757">
    <property type="term" value="F:S-adenosylmethionine-dependent methyltransferase activity"/>
    <property type="evidence" value="ECO:0007669"/>
    <property type="project" value="InterPro"/>
</dbReference>
<dbReference type="PANTHER" id="PTHR43667">
    <property type="entry name" value="CYCLOPROPANE-FATTY-ACYL-PHOSPHOLIPID SYNTHASE"/>
    <property type="match status" value="1"/>
</dbReference>
<feature type="non-terminal residue" evidence="6">
    <location>
        <position position="1"/>
    </location>
</feature>
<dbReference type="CDD" id="cd02440">
    <property type="entry name" value="AdoMet_MTases"/>
    <property type="match status" value="1"/>
</dbReference>
<dbReference type="GO" id="GO:0032259">
    <property type="term" value="P:methylation"/>
    <property type="evidence" value="ECO:0007669"/>
    <property type="project" value="UniProtKB-KW"/>
</dbReference>
<dbReference type="SUPFAM" id="SSF53335">
    <property type="entry name" value="S-adenosyl-L-methionine-dependent methyltransferases"/>
    <property type="match status" value="1"/>
</dbReference>
<name>X1QBV2_9ZZZZ</name>
<evidence type="ECO:0000256" key="1">
    <source>
        <dbReference type="ARBA" id="ARBA00022603"/>
    </source>
</evidence>
<dbReference type="PANTHER" id="PTHR43667:SF1">
    <property type="entry name" value="CYCLOPROPANE-FATTY-ACYL-PHOSPHOLIPID SYNTHASE"/>
    <property type="match status" value="1"/>
</dbReference>
<sequence>GFEKRIKVRNNRFIIGHTKKYLSPGAKVLEGGCGRGNKVYALYQHGYDAYGVDYAEETVKKVNQYAPELKITVDDIRNLNFEDGFFDGYWSLGVIEHFYDGYDAMLREMHRVLSEGAIFSLQCL</sequence>
<keyword evidence="4" id="KW-0443">Lipid metabolism</keyword>
<proteinExistence type="predicted"/>
<organism evidence="6">
    <name type="scientific">marine sediment metagenome</name>
    <dbReference type="NCBI Taxonomy" id="412755"/>
    <lineage>
        <taxon>unclassified sequences</taxon>
        <taxon>metagenomes</taxon>
        <taxon>ecological metagenomes</taxon>
    </lineage>
</organism>
<dbReference type="Gene3D" id="3.40.50.150">
    <property type="entry name" value="Vaccinia Virus protein VP39"/>
    <property type="match status" value="1"/>
</dbReference>
<feature type="domain" description="Methyltransferase type 11" evidence="5">
    <location>
        <begin position="29"/>
        <end position="119"/>
    </location>
</feature>
<dbReference type="Pfam" id="PF08241">
    <property type="entry name" value="Methyltransf_11"/>
    <property type="match status" value="1"/>
</dbReference>
<keyword evidence="2" id="KW-0808">Transferase</keyword>
<gene>
    <name evidence="6" type="ORF">S06H3_58112</name>
</gene>
<evidence type="ECO:0000259" key="5">
    <source>
        <dbReference type="Pfam" id="PF08241"/>
    </source>
</evidence>